<dbReference type="Proteomes" id="UP001152320">
    <property type="component" value="Chromosome 21"/>
</dbReference>
<evidence type="ECO:0000313" key="2">
    <source>
        <dbReference type="Proteomes" id="UP001152320"/>
    </source>
</evidence>
<reference evidence="1" key="1">
    <citation type="submission" date="2021-10" db="EMBL/GenBank/DDBJ databases">
        <title>Tropical sea cucumber genome reveals ecological adaptation and Cuvierian tubules defense mechanism.</title>
        <authorList>
            <person name="Chen T."/>
        </authorList>
    </citation>
    <scope>NUCLEOTIDE SEQUENCE</scope>
    <source>
        <strain evidence="1">Nanhai2018</strain>
        <tissue evidence="1">Muscle</tissue>
    </source>
</reference>
<dbReference type="EMBL" id="JAIZAY010000021">
    <property type="protein sequence ID" value="KAJ8021401.1"/>
    <property type="molecule type" value="Genomic_DNA"/>
</dbReference>
<keyword evidence="2" id="KW-1185">Reference proteome</keyword>
<name>A0A9Q0YH66_HOLLE</name>
<dbReference type="AlphaFoldDB" id="A0A9Q0YH66"/>
<comment type="caution">
    <text evidence="1">The sequence shown here is derived from an EMBL/GenBank/DDBJ whole genome shotgun (WGS) entry which is preliminary data.</text>
</comment>
<sequence>MVDHCPQSSHLAPDSLDVCFPSLPTMWVVLSMEALVVLTPCTSYLPPVAPTWKTQNVRNTLLCLKPPPPIKWWSLPVLPT</sequence>
<protein>
    <submittedName>
        <fullName evidence="1">Uncharacterized protein</fullName>
    </submittedName>
</protein>
<evidence type="ECO:0000313" key="1">
    <source>
        <dbReference type="EMBL" id="KAJ8021401.1"/>
    </source>
</evidence>
<gene>
    <name evidence="1" type="ORF">HOLleu_38585</name>
</gene>
<organism evidence="1 2">
    <name type="scientific">Holothuria leucospilota</name>
    <name type="common">Black long sea cucumber</name>
    <name type="synonym">Mertensiothuria leucospilota</name>
    <dbReference type="NCBI Taxonomy" id="206669"/>
    <lineage>
        <taxon>Eukaryota</taxon>
        <taxon>Metazoa</taxon>
        <taxon>Echinodermata</taxon>
        <taxon>Eleutherozoa</taxon>
        <taxon>Echinozoa</taxon>
        <taxon>Holothuroidea</taxon>
        <taxon>Aspidochirotacea</taxon>
        <taxon>Aspidochirotida</taxon>
        <taxon>Holothuriidae</taxon>
        <taxon>Holothuria</taxon>
    </lineage>
</organism>
<accession>A0A9Q0YH66</accession>
<proteinExistence type="predicted"/>